<evidence type="ECO:0000313" key="10">
    <source>
        <dbReference type="EMBL" id="KAK7207149.1"/>
    </source>
</evidence>
<feature type="region of interest" description="Disordered" evidence="8">
    <location>
        <begin position="652"/>
        <end position="685"/>
    </location>
</feature>
<evidence type="ECO:0000256" key="6">
    <source>
        <dbReference type="ARBA" id="ARBA00023132"/>
    </source>
</evidence>
<feature type="compositionally biased region" description="Basic and acidic residues" evidence="8">
    <location>
        <begin position="370"/>
        <end position="381"/>
    </location>
</feature>
<dbReference type="InterPro" id="IPR053074">
    <property type="entry name" value="NPC_Nucleoporin"/>
</dbReference>
<evidence type="ECO:0000259" key="9">
    <source>
        <dbReference type="PROSITE" id="PS50196"/>
    </source>
</evidence>
<keyword evidence="3" id="KW-0509">mRNA transport</keyword>
<keyword evidence="11" id="KW-1185">Reference proteome</keyword>
<dbReference type="Pfam" id="PF00638">
    <property type="entry name" value="Ran_BP1"/>
    <property type="match status" value="1"/>
</dbReference>
<dbReference type="InterPro" id="IPR011993">
    <property type="entry name" value="PH-like_dom_sf"/>
</dbReference>
<dbReference type="EMBL" id="JBBJBU010000001">
    <property type="protein sequence ID" value="KAK7207149.1"/>
    <property type="molecule type" value="Genomic_DNA"/>
</dbReference>
<dbReference type="GeneID" id="90039386"/>
<keyword evidence="5" id="KW-0811">Translocation</keyword>
<dbReference type="SMART" id="SM00160">
    <property type="entry name" value="RanBD"/>
    <property type="match status" value="1"/>
</dbReference>
<evidence type="ECO:0000256" key="7">
    <source>
        <dbReference type="ARBA" id="ARBA00023242"/>
    </source>
</evidence>
<feature type="region of interest" description="Disordered" evidence="8">
    <location>
        <begin position="110"/>
        <end position="166"/>
    </location>
</feature>
<gene>
    <name evidence="10" type="ORF">BZA70DRAFT_286525</name>
</gene>
<dbReference type="InterPro" id="IPR015007">
    <property type="entry name" value="NUP2/50/61"/>
</dbReference>
<dbReference type="Pfam" id="PF08911">
    <property type="entry name" value="NUP50"/>
    <property type="match status" value="1"/>
</dbReference>
<accession>A0ABR1FBC9</accession>
<comment type="subcellular location">
    <subcellularLocation>
        <location evidence="1">Nucleus</location>
        <location evidence="1">Nuclear pore complex</location>
    </subcellularLocation>
</comment>
<feature type="compositionally biased region" description="Polar residues" evidence="8">
    <location>
        <begin position="520"/>
        <end position="541"/>
    </location>
</feature>
<evidence type="ECO:0000256" key="8">
    <source>
        <dbReference type="SAM" id="MobiDB-lite"/>
    </source>
</evidence>
<feature type="compositionally biased region" description="Low complexity" evidence="8">
    <location>
        <begin position="73"/>
        <end position="95"/>
    </location>
</feature>
<evidence type="ECO:0000256" key="4">
    <source>
        <dbReference type="ARBA" id="ARBA00022927"/>
    </source>
</evidence>
<evidence type="ECO:0000256" key="1">
    <source>
        <dbReference type="ARBA" id="ARBA00004567"/>
    </source>
</evidence>
<dbReference type="Proteomes" id="UP001498771">
    <property type="component" value="Unassembled WGS sequence"/>
</dbReference>
<feature type="compositionally biased region" description="Basic and acidic residues" evidence="8">
    <location>
        <begin position="420"/>
        <end position="431"/>
    </location>
</feature>
<feature type="region of interest" description="Disordered" evidence="8">
    <location>
        <begin position="224"/>
        <end position="629"/>
    </location>
</feature>
<feature type="compositionally biased region" description="Basic and acidic residues" evidence="8">
    <location>
        <begin position="153"/>
        <end position="163"/>
    </location>
</feature>
<keyword evidence="2" id="KW-0813">Transport</keyword>
<protein>
    <recommendedName>
        <fullName evidence="9">RanBD1 domain-containing protein</fullName>
    </recommendedName>
</protein>
<keyword evidence="4" id="KW-0653">Protein transport</keyword>
<feature type="compositionally biased region" description="Low complexity" evidence="8">
    <location>
        <begin position="442"/>
        <end position="471"/>
    </location>
</feature>
<proteinExistence type="predicted"/>
<dbReference type="InterPro" id="IPR000156">
    <property type="entry name" value="Ran_bind_dom"/>
</dbReference>
<dbReference type="PROSITE" id="PS50196">
    <property type="entry name" value="RANBD1"/>
    <property type="match status" value="1"/>
</dbReference>
<dbReference type="Gene3D" id="2.30.29.30">
    <property type="entry name" value="Pleckstrin-homology domain (PH domain)/Phosphotyrosine-binding domain (PTB)"/>
    <property type="match status" value="1"/>
</dbReference>
<name>A0ABR1FBC9_9ASCO</name>
<dbReference type="CDD" id="cd13170">
    <property type="entry name" value="RanBD_NUP50"/>
    <property type="match status" value="1"/>
</dbReference>
<keyword evidence="7" id="KW-0539">Nucleus</keyword>
<dbReference type="RefSeq" id="XP_064770182.1">
    <property type="nucleotide sequence ID" value="XM_064913874.1"/>
</dbReference>
<feature type="compositionally biased region" description="Basic and acidic residues" evidence="8">
    <location>
        <begin position="15"/>
        <end position="29"/>
    </location>
</feature>
<feature type="compositionally biased region" description="Low complexity" evidence="8">
    <location>
        <begin position="54"/>
        <end position="63"/>
    </location>
</feature>
<feature type="compositionally biased region" description="Basic and acidic residues" evidence="8">
    <location>
        <begin position="224"/>
        <end position="243"/>
    </location>
</feature>
<dbReference type="PANTHER" id="PTHR38697:SF1">
    <property type="entry name" value="NUCLEAR PORE COMPLEX PROTEIN SIMILAR TO S. CEREVISIAE NUP2 (EUROFUNG)"/>
    <property type="match status" value="1"/>
</dbReference>
<dbReference type="PANTHER" id="PTHR38697">
    <property type="entry name" value="NUCLEAR PORE COMPLEX PROTEIN SIMILAR TO S. CEREVISIAE NUP2 (EUROFUNG)"/>
    <property type="match status" value="1"/>
</dbReference>
<evidence type="ECO:0000313" key="11">
    <source>
        <dbReference type="Proteomes" id="UP001498771"/>
    </source>
</evidence>
<feature type="compositionally biased region" description="Low complexity" evidence="8">
    <location>
        <begin position="604"/>
        <end position="629"/>
    </location>
</feature>
<sequence length="807" mass="82815">MSKRRPDTYLTSEGEFQHPDEEDDDRHGPPDPAKIASPQVLAGRKIAMPRSRKAAASSAGSPFARPPPPPSNPFSSVDSPIRASAPAPAPAAADASKPFSFLASPAKPAFSFGNNDAKPATPAPAPAFSFNGSAATPTPAPAAPAAPAATPAAKEKSAKEKPADGPFKSTEYVKFLKIRALNESFKTSVVSAIEKDPLADLTKTVSSYSTYFTRILKETEEAAKQEEEFAKLKDEEPAKEEAKAPANGGFAWGNAAPSGPISFGAPSTTPAPAAEIKAAENKPAFSFGSSAAETSKPAAPPAFNFGVPSKSETADKAEEKNKTEDKKAEAPKFSFGSPAKSPAKTSEPPKFSFGSSAAPAPFSFGTPAAAEKKEEEKKEETAAEENNSTPIFKFDSSKPASTIAPSPFKASFGTPSNSSSKEKTPPPKDSEPAVSGSPLKISSLGAASASNGSSTFSLGSGSAFGGNASSSPFKFNVPAASTPAPAEAGEKKAEEEKKEEVSTPAKPPVFSFMQSKPEGTGSSTPVFSATTPSAFANNTWSPEKGIKFGTPSASVSSSSDGPEKSSPTKPAQSSTPTFGGFGGFGSAAAGSAAPAPNLGFSLFSSNNGKNTNNGSSNGEKASSGAAPAFSFTSSAPAAPAFSFGGAPAAPAKAAEASAEGGDEDAAAAEPQVDLSQEKGAGEEEEDIAMSGRTKVFEYKKAADIKAENGNKAEAKDGYVAIGLGTYKLLQHQTTKKSRIIVRAEGSGRVILNVLLRKGVDYTTTGNNVRIVDFLPDNKGVSYLLRLKEASSAEKLKDLLNEKKVEGT</sequence>
<evidence type="ECO:0000256" key="5">
    <source>
        <dbReference type="ARBA" id="ARBA00023010"/>
    </source>
</evidence>
<evidence type="ECO:0000256" key="2">
    <source>
        <dbReference type="ARBA" id="ARBA00022448"/>
    </source>
</evidence>
<organism evidence="10 11">
    <name type="scientific">Myxozyma melibiosi</name>
    <dbReference type="NCBI Taxonomy" id="54550"/>
    <lineage>
        <taxon>Eukaryota</taxon>
        <taxon>Fungi</taxon>
        <taxon>Dikarya</taxon>
        <taxon>Ascomycota</taxon>
        <taxon>Saccharomycotina</taxon>
        <taxon>Lipomycetes</taxon>
        <taxon>Lipomycetales</taxon>
        <taxon>Lipomycetaceae</taxon>
        <taxon>Myxozyma</taxon>
    </lineage>
</organism>
<feature type="region of interest" description="Disordered" evidence="8">
    <location>
        <begin position="1"/>
        <end position="95"/>
    </location>
</feature>
<evidence type="ECO:0000256" key="3">
    <source>
        <dbReference type="ARBA" id="ARBA00022816"/>
    </source>
</evidence>
<feature type="compositionally biased region" description="Low complexity" evidence="8">
    <location>
        <begin position="348"/>
        <end position="369"/>
    </location>
</feature>
<reference evidence="10 11" key="1">
    <citation type="submission" date="2024-03" db="EMBL/GenBank/DDBJ databases">
        <title>Genome-scale model development and genomic sequencing of the oleaginous clade Lipomyces.</title>
        <authorList>
            <consortium name="Lawrence Berkeley National Laboratory"/>
            <person name="Czajka J.J."/>
            <person name="Han Y."/>
            <person name="Kim J."/>
            <person name="Mondo S.J."/>
            <person name="Hofstad B.A."/>
            <person name="Robles A."/>
            <person name="Haridas S."/>
            <person name="Riley R."/>
            <person name="LaButti K."/>
            <person name="Pangilinan J."/>
            <person name="Andreopoulos W."/>
            <person name="Lipzen A."/>
            <person name="Yan J."/>
            <person name="Wang M."/>
            <person name="Ng V."/>
            <person name="Grigoriev I.V."/>
            <person name="Spatafora J.W."/>
            <person name="Magnuson J.K."/>
            <person name="Baker S.E."/>
            <person name="Pomraning K.R."/>
        </authorList>
    </citation>
    <scope>NUCLEOTIDE SEQUENCE [LARGE SCALE GENOMIC DNA]</scope>
    <source>
        <strain evidence="10 11">Phaff 52-87</strain>
    </source>
</reference>
<keyword evidence="6" id="KW-0906">Nuclear pore complex</keyword>
<feature type="domain" description="RanBD1" evidence="9">
    <location>
        <begin position="662"/>
        <end position="807"/>
    </location>
</feature>
<comment type="caution">
    <text evidence="10">The sequence shown here is derived from an EMBL/GenBank/DDBJ whole genome shotgun (WGS) entry which is preliminary data.</text>
</comment>
<feature type="compositionally biased region" description="Basic and acidic residues" evidence="8">
    <location>
        <begin position="488"/>
        <end position="501"/>
    </location>
</feature>
<dbReference type="SUPFAM" id="SSF50729">
    <property type="entry name" value="PH domain-like"/>
    <property type="match status" value="1"/>
</dbReference>
<feature type="compositionally biased region" description="Low complexity" evidence="8">
    <location>
        <begin position="586"/>
        <end position="596"/>
    </location>
</feature>
<feature type="compositionally biased region" description="Basic and acidic residues" evidence="8">
    <location>
        <begin position="312"/>
        <end position="330"/>
    </location>
</feature>